<keyword evidence="3" id="KW-1185">Reference proteome</keyword>
<evidence type="ECO:0000313" key="2">
    <source>
        <dbReference type="EMBL" id="PSS12726.1"/>
    </source>
</evidence>
<keyword evidence="1" id="KW-1133">Transmembrane helix</keyword>
<organism evidence="2 3">
    <name type="scientific">Amorphotheca resinae ATCC 22711</name>
    <dbReference type="NCBI Taxonomy" id="857342"/>
    <lineage>
        <taxon>Eukaryota</taxon>
        <taxon>Fungi</taxon>
        <taxon>Dikarya</taxon>
        <taxon>Ascomycota</taxon>
        <taxon>Pezizomycotina</taxon>
        <taxon>Leotiomycetes</taxon>
        <taxon>Helotiales</taxon>
        <taxon>Amorphothecaceae</taxon>
        <taxon>Amorphotheca</taxon>
    </lineage>
</organism>
<name>A0A2T3AVP5_AMORE</name>
<dbReference type="InParanoid" id="A0A2T3AVP5"/>
<keyword evidence="1" id="KW-0812">Transmembrane</keyword>
<protein>
    <submittedName>
        <fullName evidence="2">Uncharacterized protein</fullName>
    </submittedName>
</protein>
<dbReference type="Proteomes" id="UP000241818">
    <property type="component" value="Unassembled WGS sequence"/>
</dbReference>
<dbReference type="AlphaFoldDB" id="A0A2T3AVP5"/>
<accession>A0A2T3AVP5</accession>
<feature type="transmembrane region" description="Helical" evidence="1">
    <location>
        <begin position="20"/>
        <end position="37"/>
    </location>
</feature>
<dbReference type="OrthoDB" id="10053121at2759"/>
<dbReference type="RefSeq" id="XP_024718724.1">
    <property type="nucleotide sequence ID" value="XM_024868888.1"/>
</dbReference>
<sequence length="186" mass="21033">MESSRGQGAEDRYRDRDMLGIYGIPLLTQGLFSLWLSRVPARTRRNAASCTGPSLLYHMMHIDDHPDPEDLSLSLSLIPNPESCILILSFYNRLPSACRAGMQRDSDFRLQTSYFRLQTSDDLTTSDQELRQKHFRISILLAIGLFNNSESLIQIWCQIPPPLSAHKGLLARLSRPSQESTIIGTN</sequence>
<keyword evidence="1" id="KW-0472">Membrane</keyword>
<dbReference type="GeneID" id="36576969"/>
<evidence type="ECO:0000313" key="3">
    <source>
        <dbReference type="Proteomes" id="UP000241818"/>
    </source>
</evidence>
<reference evidence="2 3" key="1">
    <citation type="journal article" date="2018" name="New Phytol.">
        <title>Comparative genomics and transcriptomics depict ericoid mycorrhizal fungi as versatile saprotrophs and plant mutualists.</title>
        <authorList>
            <person name="Martino E."/>
            <person name="Morin E."/>
            <person name="Grelet G.A."/>
            <person name="Kuo A."/>
            <person name="Kohler A."/>
            <person name="Daghino S."/>
            <person name="Barry K.W."/>
            <person name="Cichocki N."/>
            <person name="Clum A."/>
            <person name="Dockter R.B."/>
            <person name="Hainaut M."/>
            <person name="Kuo R.C."/>
            <person name="LaButti K."/>
            <person name="Lindahl B.D."/>
            <person name="Lindquist E.A."/>
            <person name="Lipzen A."/>
            <person name="Khouja H.R."/>
            <person name="Magnuson J."/>
            <person name="Murat C."/>
            <person name="Ohm R.A."/>
            <person name="Singer S.W."/>
            <person name="Spatafora J.W."/>
            <person name="Wang M."/>
            <person name="Veneault-Fourrey C."/>
            <person name="Henrissat B."/>
            <person name="Grigoriev I.V."/>
            <person name="Martin F.M."/>
            <person name="Perotto S."/>
        </authorList>
    </citation>
    <scope>NUCLEOTIDE SEQUENCE [LARGE SCALE GENOMIC DNA]</scope>
    <source>
        <strain evidence="2 3">ATCC 22711</strain>
    </source>
</reference>
<gene>
    <name evidence="2" type="ORF">M430DRAFT_60893</name>
</gene>
<proteinExistence type="predicted"/>
<dbReference type="EMBL" id="KZ679015">
    <property type="protein sequence ID" value="PSS12726.1"/>
    <property type="molecule type" value="Genomic_DNA"/>
</dbReference>
<evidence type="ECO:0000256" key="1">
    <source>
        <dbReference type="SAM" id="Phobius"/>
    </source>
</evidence>